<dbReference type="FunFam" id="3.90.550.10:FF:000013">
    <property type="entry name" value="mannose-1-phosphate guanyltransferase beta"/>
    <property type="match status" value="1"/>
</dbReference>
<dbReference type="EC" id="2.7.7.13" evidence="3"/>
<evidence type="ECO:0000256" key="1">
    <source>
        <dbReference type="ARBA" id="ARBA00004823"/>
    </source>
</evidence>
<keyword evidence="6" id="KW-0547">Nucleotide-binding</keyword>
<comment type="pathway">
    <text evidence="1">Nucleotide-sugar biosynthesis; GDP-alpha-D-mannose biosynthesis; GDP-alpha-D-mannose from alpha-D-mannose 1-phosphate (GTP route): step 1/1.</text>
</comment>
<dbReference type="GO" id="GO:0009298">
    <property type="term" value="P:GDP-mannose biosynthetic process"/>
    <property type="evidence" value="ECO:0000318"/>
    <property type="project" value="GO_Central"/>
</dbReference>
<evidence type="ECO:0000256" key="2">
    <source>
        <dbReference type="ARBA" id="ARBA00007274"/>
    </source>
</evidence>
<dbReference type="OMA" id="GPNCWIC"/>
<evidence type="ECO:0000256" key="6">
    <source>
        <dbReference type="ARBA" id="ARBA00022741"/>
    </source>
</evidence>
<dbReference type="InterPro" id="IPR029044">
    <property type="entry name" value="Nucleotide-diphossugar_trans"/>
</dbReference>
<dbReference type="SUPFAM" id="SSF53448">
    <property type="entry name" value="Nucleotide-diphospho-sugar transferases"/>
    <property type="match status" value="1"/>
</dbReference>
<gene>
    <name evidence="11" type="ORF">ZOSMA_93G00280</name>
</gene>
<dbReference type="InterPro" id="IPR056729">
    <property type="entry name" value="GMPPB_C"/>
</dbReference>
<dbReference type="EMBL" id="LFYR01002156">
    <property type="protein sequence ID" value="KMZ56564.1"/>
    <property type="molecule type" value="Genomic_DNA"/>
</dbReference>
<feature type="domain" description="Mannose-1-phosphate guanyltransferase C-terminal" evidence="10">
    <location>
        <begin position="251"/>
        <end position="360"/>
    </location>
</feature>
<evidence type="ECO:0000259" key="10">
    <source>
        <dbReference type="Pfam" id="PF25087"/>
    </source>
</evidence>
<dbReference type="Proteomes" id="UP000036987">
    <property type="component" value="Unassembled WGS sequence"/>
</dbReference>
<dbReference type="STRING" id="29655.A0A0K9NII3"/>
<evidence type="ECO:0000313" key="11">
    <source>
        <dbReference type="EMBL" id="KMZ56564.1"/>
    </source>
</evidence>
<evidence type="ECO:0000256" key="7">
    <source>
        <dbReference type="ARBA" id="ARBA00023134"/>
    </source>
</evidence>
<keyword evidence="5 11" id="KW-0548">Nucleotidyltransferase</keyword>
<keyword evidence="12" id="KW-1185">Reference proteome</keyword>
<dbReference type="GO" id="GO:0005737">
    <property type="term" value="C:cytoplasm"/>
    <property type="evidence" value="ECO:0000318"/>
    <property type="project" value="GO_Central"/>
</dbReference>
<evidence type="ECO:0000259" key="9">
    <source>
        <dbReference type="Pfam" id="PF00483"/>
    </source>
</evidence>
<dbReference type="InterPro" id="IPR050486">
    <property type="entry name" value="Mannose-1P_guanyltransferase"/>
</dbReference>
<dbReference type="InterPro" id="IPR005835">
    <property type="entry name" value="NTP_transferase_dom"/>
</dbReference>
<organism evidence="11 12">
    <name type="scientific">Zostera marina</name>
    <name type="common">Eelgrass</name>
    <dbReference type="NCBI Taxonomy" id="29655"/>
    <lineage>
        <taxon>Eukaryota</taxon>
        <taxon>Viridiplantae</taxon>
        <taxon>Streptophyta</taxon>
        <taxon>Embryophyta</taxon>
        <taxon>Tracheophyta</taxon>
        <taxon>Spermatophyta</taxon>
        <taxon>Magnoliopsida</taxon>
        <taxon>Liliopsida</taxon>
        <taxon>Zosteraceae</taxon>
        <taxon>Zostera</taxon>
    </lineage>
</organism>
<dbReference type="Pfam" id="PF00483">
    <property type="entry name" value="NTP_transferase"/>
    <property type="match status" value="1"/>
</dbReference>
<dbReference type="Gene3D" id="3.90.550.10">
    <property type="entry name" value="Spore Coat Polysaccharide Biosynthesis Protein SpsA, Chain A"/>
    <property type="match status" value="1"/>
</dbReference>
<dbReference type="PANTHER" id="PTHR22572">
    <property type="entry name" value="SUGAR-1-PHOSPHATE GUANYL TRANSFERASE"/>
    <property type="match status" value="1"/>
</dbReference>
<evidence type="ECO:0000256" key="8">
    <source>
        <dbReference type="ARBA" id="ARBA00053631"/>
    </source>
</evidence>
<dbReference type="Pfam" id="PF25087">
    <property type="entry name" value="GMPPB_C"/>
    <property type="match status" value="1"/>
</dbReference>
<dbReference type="UniPathway" id="UPA00126">
    <property type="reaction ID" value="UER00930"/>
</dbReference>
<dbReference type="Gene3D" id="2.160.10.10">
    <property type="entry name" value="Hexapeptide repeat proteins"/>
    <property type="match status" value="1"/>
</dbReference>
<dbReference type="CDD" id="cd06425">
    <property type="entry name" value="M1P_guanylylT_B_like_N"/>
    <property type="match status" value="1"/>
</dbReference>
<dbReference type="GO" id="GO:0004475">
    <property type="term" value="F:mannose-1-phosphate guanylyltransferase (GTP) activity"/>
    <property type="evidence" value="ECO:0000318"/>
    <property type="project" value="GO_Central"/>
</dbReference>
<name>A0A0K9NII3_ZOSMR</name>
<evidence type="ECO:0000313" key="12">
    <source>
        <dbReference type="Proteomes" id="UP000036987"/>
    </source>
</evidence>
<keyword evidence="4 11" id="KW-0808">Transferase</keyword>
<evidence type="ECO:0000256" key="4">
    <source>
        <dbReference type="ARBA" id="ARBA00022679"/>
    </source>
</evidence>
<dbReference type="AlphaFoldDB" id="A0A0K9NII3"/>
<dbReference type="OrthoDB" id="1733332at2759"/>
<keyword evidence="7" id="KW-0342">GTP-binding</keyword>
<comment type="function">
    <text evidence="8">Catalyzes a reaction of the Smirnoff-Wheeler pathway, the major route to ascorbate biosynthesis in plants.</text>
</comment>
<comment type="similarity">
    <text evidence="2">Belongs to the transferase hexapeptide repeat family.</text>
</comment>
<dbReference type="GO" id="GO:0005525">
    <property type="term" value="F:GTP binding"/>
    <property type="evidence" value="ECO:0007669"/>
    <property type="project" value="UniProtKB-KW"/>
</dbReference>
<comment type="caution">
    <text evidence="11">The sequence shown here is derived from an EMBL/GenBank/DDBJ whole genome shotgun (WGS) entry which is preliminary data.</text>
</comment>
<accession>A0A0K9NII3</accession>
<proteinExistence type="inferred from homology"/>
<dbReference type="InterPro" id="IPR045233">
    <property type="entry name" value="GMPPB_N"/>
</dbReference>
<sequence>MKALILVGGFGTRLRPLTLSFPKPLVDFANKPMILHQIEALKSIGVTEVVLAINYQPEVMLNFLKEFESNLGMKITCSQETEPLGTAGPLALARDKLLDESGDPFFVLNSDVISEYPLSEMVRFHRSHGGEASIMVTKVDEPSKYGVVVTEEGTGKVERFVEKPKIFVGNKINAGIYLLNPSVLDRIELRPTSIEKEVFPKIAADQGLFAMVLPGFWMDIGQPRDYITGLRFYLQSLRKREPSKLTVGHNIVGNVLVHESAVIGEGCLIGPDVAIGANCVVESGVRLSRCTVMRGVRIKKHACVSSSIVGWHSTVGKWARIENMTILGEDVHVCDEIYSNGGVVLPHKQIKSSILKPEIVM</sequence>
<evidence type="ECO:0000256" key="3">
    <source>
        <dbReference type="ARBA" id="ARBA00012387"/>
    </source>
</evidence>
<evidence type="ECO:0000256" key="5">
    <source>
        <dbReference type="ARBA" id="ARBA00022695"/>
    </source>
</evidence>
<protein>
    <recommendedName>
        <fullName evidence="3">mannose-1-phosphate guanylyltransferase</fullName>
        <ecNumber evidence="3">2.7.7.13</ecNumber>
    </recommendedName>
</protein>
<feature type="domain" description="Nucleotidyl transferase" evidence="9">
    <location>
        <begin position="2"/>
        <end position="235"/>
    </location>
</feature>
<reference evidence="12" key="1">
    <citation type="journal article" date="2016" name="Nature">
        <title>The genome of the seagrass Zostera marina reveals angiosperm adaptation to the sea.</title>
        <authorList>
            <person name="Olsen J.L."/>
            <person name="Rouze P."/>
            <person name="Verhelst B."/>
            <person name="Lin Y.-C."/>
            <person name="Bayer T."/>
            <person name="Collen J."/>
            <person name="Dattolo E."/>
            <person name="De Paoli E."/>
            <person name="Dittami S."/>
            <person name="Maumus F."/>
            <person name="Michel G."/>
            <person name="Kersting A."/>
            <person name="Lauritano C."/>
            <person name="Lohaus R."/>
            <person name="Toepel M."/>
            <person name="Tonon T."/>
            <person name="Vanneste K."/>
            <person name="Amirebrahimi M."/>
            <person name="Brakel J."/>
            <person name="Bostroem C."/>
            <person name="Chovatia M."/>
            <person name="Grimwood J."/>
            <person name="Jenkins J.W."/>
            <person name="Jueterbock A."/>
            <person name="Mraz A."/>
            <person name="Stam W.T."/>
            <person name="Tice H."/>
            <person name="Bornberg-Bauer E."/>
            <person name="Green P.J."/>
            <person name="Pearson G.A."/>
            <person name="Procaccini G."/>
            <person name="Duarte C.M."/>
            <person name="Schmutz J."/>
            <person name="Reusch T.B.H."/>
            <person name="Van de Peer Y."/>
        </authorList>
    </citation>
    <scope>NUCLEOTIDE SEQUENCE [LARGE SCALE GENOMIC DNA]</scope>
    <source>
        <strain evidence="12">cv. Finnish</strain>
    </source>
</reference>